<dbReference type="SUPFAM" id="SSF54427">
    <property type="entry name" value="NTF2-like"/>
    <property type="match status" value="1"/>
</dbReference>
<proteinExistence type="predicted"/>
<sequence length="111" mass="11785">MHEMAVAARVVAHLAAFDEAVATGRWAAFVGRFTEDAVMSFPDLPVPEARGRDAIHAAYVANPPDDTMVATGAVTDGDTDEVEVAWSRGGTGRMRITWEGDLVAALEVRSG</sequence>
<name>A0A4Q4ZFW4_9ACTN</name>
<dbReference type="RefSeq" id="WP_134716220.1">
    <property type="nucleotide sequence ID" value="NZ_SDKM01000010.1"/>
</dbReference>
<dbReference type="Pfam" id="PF12680">
    <property type="entry name" value="SnoaL_2"/>
    <property type="match status" value="1"/>
</dbReference>
<dbReference type="AlphaFoldDB" id="A0A4Q4ZFW4"/>
<dbReference type="Gene3D" id="3.10.450.50">
    <property type="match status" value="1"/>
</dbReference>
<dbReference type="InterPro" id="IPR032710">
    <property type="entry name" value="NTF2-like_dom_sf"/>
</dbReference>
<gene>
    <name evidence="2" type="ORF">EKO23_08635</name>
</gene>
<accession>A0A4Q4ZFW4</accession>
<keyword evidence="3" id="KW-1185">Reference proteome</keyword>
<evidence type="ECO:0000313" key="3">
    <source>
        <dbReference type="Proteomes" id="UP000295198"/>
    </source>
</evidence>
<comment type="caution">
    <text evidence="2">The sequence shown here is derived from an EMBL/GenBank/DDBJ whole genome shotgun (WGS) entry which is preliminary data.</text>
</comment>
<dbReference type="InterPro" id="IPR037401">
    <property type="entry name" value="SnoaL-like"/>
</dbReference>
<feature type="domain" description="SnoaL-like" evidence="1">
    <location>
        <begin position="16"/>
        <end position="107"/>
    </location>
</feature>
<dbReference type="OrthoDB" id="3827981at2"/>
<reference evidence="2 3" key="1">
    <citation type="submission" date="2019-01" db="EMBL/GenBank/DDBJ databases">
        <title>Nocardioides guangzhouensis sp. nov., an actinobacterium isolated from soil.</title>
        <authorList>
            <person name="Fu Y."/>
            <person name="Cai Y."/>
            <person name="Lin Z."/>
            <person name="Chen P."/>
        </authorList>
    </citation>
    <scope>NUCLEOTIDE SEQUENCE [LARGE SCALE GENOMIC DNA]</scope>
    <source>
        <strain evidence="2 3">130</strain>
    </source>
</reference>
<dbReference type="EMBL" id="SDKM01000010">
    <property type="protein sequence ID" value="RYP86718.1"/>
    <property type="molecule type" value="Genomic_DNA"/>
</dbReference>
<evidence type="ECO:0000259" key="1">
    <source>
        <dbReference type="Pfam" id="PF12680"/>
    </source>
</evidence>
<dbReference type="Proteomes" id="UP000295198">
    <property type="component" value="Unassembled WGS sequence"/>
</dbReference>
<evidence type="ECO:0000313" key="2">
    <source>
        <dbReference type="EMBL" id="RYP86718.1"/>
    </source>
</evidence>
<protein>
    <submittedName>
        <fullName evidence="2">Nuclear transport factor 2 family protein</fullName>
    </submittedName>
</protein>
<organism evidence="2 3">
    <name type="scientific">Nocardioides guangzhouensis</name>
    <dbReference type="NCBI Taxonomy" id="2497878"/>
    <lineage>
        <taxon>Bacteria</taxon>
        <taxon>Bacillati</taxon>
        <taxon>Actinomycetota</taxon>
        <taxon>Actinomycetes</taxon>
        <taxon>Propionibacteriales</taxon>
        <taxon>Nocardioidaceae</taxon>
        <taxon>Nocardioides</taxon>
    </lineage>
</organism>